<feature type="coiled-coil region" evidence="2">
    <location>
        <begin position="164"/>
        <end position="213"/>
    </location>
</feature>
<evidence type="ECO:0000256" key="2">
    <source>
        <dbReference type="SAM" id="Coils"/>
    </source>
</evidence>
<keyword evidence="2" id="KW-0175">Coiled coil</keyword>
<keyword evidence="4" id="KW-1185">Reference proteome</keyword>
<dbReference type="KEGG" id="vff:VITFI_CDS3218"/>
<dbReference type="EMBL" id="CP022423">
    <property type="protein sequence ID" value="ASM78995.1"/>
    <property type="molecule type" value="Genomic_DNA"/>
</dbReference>
<evidence type="ECO:0000313" key="4">
    <source>
        <dbReference type="Proteomes" id="UP000199729"/>
    </source>
</evidence>
<protein>
    <recommendedName>
        <fullName evidence="5">DUF2325 domain-containing protein</fullName>
    </recommendedName>
</protein>
<dbReference type="InterPro" id="IPR016772">
    <property type="entry name" value="UCP020408"/>
</dbReference>
<evidence type="ECO:0008006" key="5">
    <source>
        <dbReference type="Google" id="ProtNLM"/>
    </source>
</evidence>
<feature type="coiled-coil region" evidence="2">
    <location>
        <begin position="237"/>
        <end position="278"/>
    </location>
</feature>
<comment type="similarity">
    <text evidence="1">Belongs to the UPF0751 family.</text>
</comment>
<dbReference type="Proteomes" id="UP000199729">
    <property type="component" value="Chromosome"/>
</dbReference>
<evidence type="ECO:0000313" key="3">
    <source>
        <dbReference type="EMBL" id="ASM78995.1"/>
    </source>
</evidence>
<evidence type="ECO:0000256" key="1">
    <source>
        <dbReference type="ARBA" id="ARBA00007189"/>
    </source>
</evidence>
<name>A0A221KJ52_VITFI</name>
<gene>
    <name evidence="3" type="ORF">VITFI_CDS3218</name>
</gene>
<reference evidence="3 4" key="1">
    <citation type="submission" date="2017-07" db="EMBL/GenBank/DDBJ databases">
        <title>Complete Genome Sequence of the cosmetic ferment Vitreoscilla filiformis (ATCC15551).</title>
        <authorList>
            <person name="Contreras S."/>
            <person name="Sagory-Zalkind P."/>
            <person name="Blanquart H."/>
            <person name="Iltis A."/>
            <person name="Morand S.C."/>
        </authorList>
    </citation>
    <scope>NUCLEOTIDE SEQUENCE [LARGE SCALE GENOMIC DNA]</scope>
    <source>
        <strain evidence="3 4">ATCC 15551</strain>
    </source>
</reference>
<organism evidence="3 4">
    <name type="scientific">Vitreoscilla filiformis</name>
    <dbReference type="NCBI Taxonomy" id="63"/>
    <lineage>
        <taxon>Bacteria</taxon>
        <taxon>Pseudomonadati</taxon>
        <taxon>Pseudomonadota</taxon>
        <taxon>Betaproteobacteria</taxon>
        <taxon>Neisseriales</taxon>
        <taxon>Neisseriaceae</taxon>
        <taxon>Vitreoscilla</taxon>
    </lineage>
</organism>
<dbReference type="AlphaFoldDB" id="A0A221KJ52"/>
<sequence>MAAMAVPLDVMPPTEPRWSSRRRRIWELGSHAHCPVIGVCLPIAQVRKLMDKVLGGQTLANDYELHCGVNAECRTRNPVAEAVNKALDQRYERALREARALKTTEALTQWWQQGATSGHSLPGTLWATLTHPRCDTALEERVLQAVHMLQHQAGAADRADLARLEALTHENHVLGRELAAAQQRTTRQADTLNRRIEQQQAELMRLRAELMRRDTLLALAQEDLHSLEARVPELHSRQALSDQVAQQLERLQDLERNALRARHEAQRERHRADTLQAELERLRPPSPEAEALASTGAEVCVSVDALRRELAERSVLCVGGRQGSVPVYRQLIEQVGARFLHHDGGEEDHAARLDHTLASADLVICQTGCISHEAYWRVKDHCKRTGKRCVFVDKPSRASLQRALTHLGDAPLDASAPTFSSPHP</sequence>
<dbReference type="Pfam" id="PF10087">
    <property type="entry name" value="DUF2325"/>
    <property type="match status" value="1"/>
</dbReference>
<accession>A0A221KJ52</accession>
<proteinExistence type="inferred from homology"/>